<evidence type="ECO:0000313" key="3">
    <source>
        <dbReference type="EMBL" id="QXN89961.1"/>
    </source>
</evidence>
<gene>
    <name evidence="3" type="ORF">KV110_31600</name>
</gene>
<dbReference type="RefSeq" id="WP_218470834.1">
    <property type="nucleotide sequence ID" value="NZ_BAABJN010000006.1"/>
</dbReference>
<dbReference type="InterPro" id="IPR025736">
    <property type="entry name" value="PucR_C-HTH_dom"/>
</dbReference>
<protein>
    <submittedName>
        <fullName evidence="3">Helix-turn-helix domain-containing protein</fullName>
    </submittedName>
</protein>
<evidence type="ECO:0000313" key="4">
    <source>
        <dbReference type="Proteomes" id="UP000694257"/>
    </source>
</evidence>
<dbReference type="Pfam" id="PF14361">
    <property type="entry name" value="RsbRD_N"/>
    <property type="match status" value="1"/>
</dbReference>
<reference evidence="3 4" key="1">
    <citation type="submission" date="2021-07" db="EMBL/GenBank/DDBJ databases">
        <title>Whole Genome Sequence of Nocardia Iowensis.</title>
        <authorList>
            <person name="Lamm A."/>
            <person name="Collins-Fairclough A.M."/>
            <person name="Bunk B."/>
            <person name="Sproer C."/>
        </authorList>
    </citation>
    <scope>NUCLEOTIDE SEQUENCE [LARGE SCALE GENOMIC DNA]</scope>
    <source>
        <strain evidence="3 4">NRRL 5646</strain>
    </source>
</reference>
<dbReference type="Proteomes" id="UP000694257">
    <property type="component" value="Chromosome"/>
</dbReference>
<keyword evidence="4" id="KW-1185">Reference proteome</keyword>
<feature type="domain" description="PucR C-terminal helix-turn-helix" evidence="1">
    <location>
        <begin position="339"/>
        <end position="396"/>
    </location>
</feature>
<name>A0ABX8RKV6_NOCIO</name>
<dbReference type="Pfam" id="PF13556">
    <property type="entry name" value="HTH_30"/>
    <property type="match status" value="1"/>
</dbReference>
<evidence type="ECO:0000259" key="2">
    <source>
        <dbReference type="Pfam" id="PF14361"/>
    </source>
</evidence>
<dbReference type="InterPro" id="IPR025751">
    <property type="entry name" value="RsbRD_N_dom"/>
</dbReference>
<accession>A0ABX8RKV6</accession>
<dbReference type="PANTHER" id="PTHR33744">
    <property type="entry name" value="CARBOHYDRATE DIACID REGULATOR"/>
    <property type="match status" value="1"/>
</dbReference>
<proteinExistence type="predicted"/>
<dbReference type="PANTHER" id="PTHR33744:SF7">
    <property type="entry name" value="PUCR FAMILY TRANSCRIPTIONAL REGULATOR"/>
    <property type="match status" value="1"/>
</dbReference>
<evidence type="ECO:0000259" key="1">
    <source>
        <dbReference type="Pfam" id="PF13556"/>
    </source>
</evidence>
<sequence length="415" mass="44777">MSLALSPPTGDAPLVTRLLARWPQISERMLAAGLGATAPTADLPEGHFTAEVLPAIYACGRAVLQAIGEQRVFTRAEVAAFVVPVAERHAEDRIPLPLLIEAMHGSAQSVLQEAAALATAAEMDDLVVIGGRLLDLLMHINITVVETYTEVEQSIYHAEREARRALCAALLGGLPAEELAARADTALAERYTVLAIHIRHDDQPTTVATLISRRRIRILQRALDSLAGTTALTTFDGSTGIALLPVAAETELAEQLAAQLAEQFGVAVFVAEYRSVAREAVPQTARDATDLAELARLLGRPTGVYRLDDLLLEYQLTRPGPARDRLAERMAPILDSPHLIEALDAHLRHGSDRKAAAAEIHVHPNTFSYRLRRVAELTGIDPTEPRDSRLLAAALTIHRLYPAADANAAPPGHRV</sequence>
<organism evidence="3 4">
    <name type="scientific">Nocardia iowensis</name>
    <dbReference type="NCBI Taxonomy" id="204891"/>
    <lineage>
        <taxon>Bacteria</taxon>
        <taxon>Bacillati</taxon>
        <taxon>Actinomycetota</taxon>
        <taxon>Actinomycetes</taxon>
        <taxon>Mycobacteriales</taxon>
        <taxon>Nocardiaceae</taxon>
        <taxon>Nocardia</taxon>
    </lineage>
</organism>
<dbReference type="EMBL" id="CP078145">
    <property type="protein sequence ID" value="QXN89961.1"/>
    <property type="molecule type" value="Genomic_DNA"/>
</dbReference>
<dbReference type="InterPro" id="IPR051448">
    <property type="entry name" value="CdaR-like_regulators"/>
</dbReference>
<feature type="domain" description="RsbT co-antagonist protein RsbRD N-terminal" evidence="2">
    <location>
        <begin position="24"/>
        <end position="163"/>
    </location>
</feature>